<dbReference type="GO" id="GO:0019159">
    <property type="term" value="F:nicotinamide-nucleotide amidase activity"/>
    <property type="evidence" value="ECO:0007669"/>
    <property type="project" value="UniProtKB-EC"/>
</dbReference>
<name>A0A517LYH7_9BACT</name>
<evidence type="ECO:0000313" key="3">
    <source>
        <dbReference type="Proteomes" id="UP000319557"/>
    </source>
</evidence>
<evidence type="ECO:0000313" key="2">
    <source>
        <dbReference type="EMBL" id="QDS87685.1"/>
    </source>
</evidence>
<protein>
    <submittedName>
        <fullName evidence="2">Nicotinamide-nucleotide amidohydrolase PncC</fullName>
        <ecNumber evidence="2">3.5.1.42</ecNumber>
    </submittedName>
</protein>
<dbReference type="EMBL" id="CP036261">
    <property type="protein sequence ID" value="QDS87685.1"/>
    <property type="molecule type" value="Genomic_DNA"/>
</dbReference>
<dbReference type="Pfam" id="PF02464">
    <property type="entry name" value="CinA"/>
    <property type="match status" value="1"/>
</dbReference>
<keyword evidence="2" id="KW-0378">Hydrolase</keyword>
<organism evidence="2 3">
    <name type="scientific">Rosistilla ulvae</name>
    <dbReference type="NCBI Taxonomy" id="1930277"/>
    <lineage>
        <taxon>Bacteria</taxon>
        <taxon>Pseudomonadati</taxon>
        <taxon>Planctomycetota</taxon>
        <taxon>Planctomycetia</taxon>
        <taxon>Pirellulales</taxon>
        <taxon>Pirellulaceae</taxon>
        <taxon>Rosistilla</taxon>
    </lineage>
</organism>
<dbReference type="AlphaFoldDB" id="A0A517LYH7"/>
<evidence type="ECO:0000259" key="1">
    <source>
        <dbReference type="Pfam" id="PF02464"/>
    </source>
</evidence>
<dbReference type="InterPro" id="IPR008136">
    <property type="entry name" value="CinA_C"/>
</dbReference>
<dbReference type="InterPro" id="IPR036653">
    <property type="entry name" value="CinA-like_C"/>
</dbReference>
<dbReference type="KEGG" id="ruv:EC9_18640"/>
<reference evidence="2 3" key="1">
    <citation type="submission" date="2019-02" db="EMBL/GenBank/DDBJ databases">
        <title>Deep-cultivation of Planctomycetes and their phenomic and genomic characterization uncovers novel biology.</title>
        <authorList>
            <person name="Wiegand S."/>
            <person name="Jogler M."/>
            <person name="Boedeker C."/>
            <person name="Pinto D."/>
            <person name="Vollmers J."/>
            <person name="Rivas-Marin E."/>
            <person name="Kohn T."/>
            <person name="Peeters S.H."/>
            <person name="Heuer A."/>
            <person name="Rast P."/>
            <person name="Oberbeckmann S."/>
            <person name="Bunk B."/>
            <person name="Jeske O."/>
            <person name="Meyerdierks A."/>
            <person name="Storesund J.E."/>
            <person name="Kallscheuer N."/>
            <person name="Luecker S."/>
            <person name="Lage O.M."/>
            <person name="Pohl T."/>
            <person name="Merkel B.J."/>
            <person name="Hornburger P."/>
            <person name="Mueller R.-W."/>
            <person name="Bruemmer F."/>
            <person name="Labrenz M."/>
            <person name="Spormann A.M."/>
            <person name="Op den Camp H."/>
            <person name="Overmann J."/>
            <person name="Amann R."/>
            <person name="Jetten M.S.M."/>
            <person name="Mascher T."/>
            <person name="Medema M.H."/>
            <person name="Devos D.P."/>
            <person name="Kaster A.-K."/>
            <person name="Ovreas L."/>
            <person name="Rohde M."/>
            <person name="Galperin M.Y."/>
            <person name="Jogler C."/>
        </authorList>
    </citation>
    <scope>NUCLEOTIDE SEQUENCE [LARGE SCALE GENOMIC DNA]</scope>
    <source>
        <strain evidence="2 3">EC9</strain>
    </source>
</reference>
<dbReference type="NCBIfam" id="TIGR00199">
    <property type="entry name" value="PncC_domain"/>
    <property type="match status" value="1"/>
</dbReference>
<dbReference type="Gene3D" id="3.90.950.20">
    <property type="entry name" value="CinA-like"/>
    <property type="match status" value="1"/>
</dbReference>
<sequence length="160" mass="17276">MITLTQRVADRLTEHQTKIVFAESCTAGLVAATLASIPGISRWLCGSVVTYRESMKIAWLGVDEADLLRFTAVSQPVTEQMVAGVIRKTGDADVAAAITGHLGPDAPPELDGIVFVSIARRSGDGSLEIETSRHQLKTTGRTDRQREAVDCLMADLLKRL</sequence>
<gene>
    <name evidence="2" type="primary">pncC</name>
    <name evidence="2" type="ORF">EC9_18640</name>
</gene>
<dbReference type="Proteomes" id="UP000319557">
    <property type="component" value="Chromosome"/>
</dbReference>
<accession>A0A517LYH7</accession>
<dbReference type="SUPFAM" id="SSF142433">
    <property type="entry name" value="CinA-like"/>
    <property type="match status" value="1"/>
</dbReference>
<proteinExistence type="predicted"/>
<feature type="domain" description="CinA C-terminal" evidence="1">
    <location>
        <begin position="3"/>
        <end position="157"/>
    </location>
</feature>
<dbReference type="EC" id="3.5.1.42" evidence="2"/>
<dbReference type="RefSeq" id="WP_218934687.1">
    <property type="nucleotide sequence ID" value="NZ_CP036261.1"/>
</dbReference>
<keyword evidence="3" id="KW-1185">Reference proteome</keyword>